<evidence type="ECO:0000313" key="2">
    <source>
        <dbReference type="Proteomes" id="UP000295496"/>
    </source>
</evidence>
<proteinExistence type="predicted"/>
<dbReference type="OrthoDB" id="5690717at2"/>
<sequence length="88" mass="10065">MSLITLLVALSLFSGIFLAINQWVNVQRQTANEIYQRYQAIQIAENQQQRQFLGLSCETEVKQNQLTFSVSCLGERVKVRYILGEIGL</sequence>
<comment type="caution">
    <text evidence="1">The sequence shown here is derived from an EMBL/GenBank/DDBJ whole genome shotgun (WGS) entry which is preliminary data.</text>
</comment>
<protein>
    <submittedName>
        <fullName evidence="1">Prepilin peptidase dependent protein C</fullName>
    </submittedName>
</protein>
<organism evidence="1 2">
    <name type="scientific">Lonepinella koalarum</name>
    <dbReference type="NCBI Taxonomy" id="53417"/>
    <lineage>
        <taxon>Bacteria</taxon>
        <taxon>Pseudomonadati</taxon>
        <taxon>Pseudomonadota</taxon>
        <taxon>Gammaproteobacteria</taxon>
        <taxon>Pasteurellales</taxon>
        <taxon>Pasteurellaceae</taxon>
        <taxon>Lonepinella</taxon>
    </lineage>
</organism>
<keyword evidence="2" id="KW-1185">Reference proteome</keyword>
<evidence type="ECO:0000313" key="1">
    <source>
        <dbReference type="EMBL" id="TCK69790.1"/>
    </source>
</evidence>
<dbReference type="Proteomes" id="UP000295496">
    <property type="component" value="Unassembled WGS sequence"/>
</dbReference>
<name>A0A4R1KYW5_9PAST</name>
<dbReference type="RefSeq" id="WP_132301152.1">
    <property type="nucleotide sequence ID" value="NZ_CP170642.1"/>
</dbReference>
<dbReference type="InterPro" id="IPR020511">
    <property type="entry name" value="Uncharacterised_HI0941"/>
</dbReference>
<dbReference type="EMBL" id="SMGJ01000003">
    <property type="protein sequence ID" value="TCK69790.1"/>
    <property type="molecule type" value="Genomic_DNA"/>
</dbReference>
<dbReference type="AlphaFoldDB" id="A0A4R1KYW5"/>
<dbReference type="Pfam" id="PF17344">
    <property type="entry name" value="DUF5374"/>
    <property type="match status" value="1"/>
</dbReference>
<accession>A0A4R1KYW5</accession>
<reference evidence="1 2" key="1">
    <citation type="submission" date="2019-03" db="EMBL/GenBank/DDBJ databases">
        <title>Genomic Encyclopedia of Type Strains, Phase IV (KMG-IV): sequencing the most valuable type-strain genomes for metagenomic binning, comparative biology and taxonomic classification.</title>
        <authorList>
            <person name="Goeker M."/>
        </authorList>
    </citation>
    <scope>NUCLEOTIDE SEQUENCE [LARGE SCALE GENOMIC DNA]</scope>
    <source>
        <strain evidence="1 2">DSM 10053</strain>
    </source>
</reference>
<gene>
    <name evidence="1" type="ORF">EV692_0991</name>
</gene>